<keyword evidence="2 9" id="KW-0548">Nucleotidyltransferase</keyword>
<name>A0A179D3T5_9BACT</name>
<evidence type="ECO:0000259" key="8">
    <source>
        <dbReference type="Pfam" id="PF01087"/>
    </source>
</evidence>
<evidence type="ECO:0000256" key="4">
    <source>
        <dbReference type="NCBIfam" id="TIGR00209"/>
    </source>
</evidence>
<dbReference type="InterPro" id="IPR005849">
    <property type="entry name" value="GalP_Utransf_N"/>
</dbReference>
<keyword evidence="6" id="KW-0862">Zinc</keyword>
<dbReference type="OrthoDB" id="9769064at2"/>
<feature type="binding site" evidence="6">
    <location>
        <position position="42"/>
    </location>
    <ligand>
        <name>Zn(2+)</name>
        <dbReference type="ChEBI" id="CHEBI:29105"/>
    </ligand>
</feature>
<accession>A0A179D3T5</accession>
<evidence type="ECO:0000256" key="1">
    <source>
        <dbReference type="ARBA" id="ARBA00022679"/>
    </source>
</evidence>
<proteinExistence type="predicted"/>
<feature type="domain" description="Galactose-1-phosphate uridyl transferase N-terminal" evidence="8">
    <location>
        <begin position="5"/>
        <end position="175"/>
    </location>
</feature>
<evidence type="ECO:0000256" key="6">
    <source>
        <dbReference type="PIRSR" id="PIRSR000808-3"/>
    </source>
</evidence>
<comment type="cofactor">
    <cofactor evidence="6">
        <name>Zn(2+)</name>
        <dbReference type="ChEBI" id="CHEBI:29105"/>
    </cofactor>
    <text evidence="6">Binds 1 zinc ion per subunit.</text>
</comment>
<feature type="binding site" evidence="6">
    <location>
        <position position="39"/>
    </location>
    <ligand>
        <name>Zn(2+)</name>
        <dbReference type="ChEBI" id="CHEBI:29105"/>
    </ligand>
</feature>
<dbReference type="STRING" id="999894.TDIS_1643"/>
<dbReference type="Pfam" id="PF01087">
    <property type="entry name" value="GalP_UDP_transf"/>
    <property type="match status" value="1"/>
</dbReference>
<feature type="region of interest" description="Disordered" evidence="7">
    <location>
        <begin position="24"/>
        <end position="46"/>
    </location>
</feature>
<dbReference type="InterPro" id="IPR053177">
    <property type="entry name" value="ADP-glucose_phosphorylase"/>
</dbReference>
<organism evidence="9 10">
    <name type="scientific">Thermosulfurimonas dismutans</name>
    <dbReference type="NCBI Taxonomy" id="999894"/>
    <lineage>
        <taxon>Bacteria</taxon>
        <taxon>Pseudomonadati</taxon>
        <taxon>Thermodesulfobacteriota</taxon>
        <taxon>Thermodesulfobacteria</taxon>
        <taxon>Thermodesulfobacteriales</taxon>
        <taxon>Thermodesulfobacteriaceae</taxon>
        <taxon>Thermosulfurimonas</taxon>
    </lineage>
</organism>
<dbReference type="PATRIC" id="fig|999894.6.peg.1640"/>
<reference evidence="9 10" key="1">
    <citation type="submission" date="2016-04" db="EMBL/GenBank/DDBJ databases">
        <title>Genome analysis of Thermosulfurimonas dismutans, the first thermophilic sulfur-disproportionating bacterium of the phylum Thermodesulfobacteria.</title>
        <authorList>
            <person name="Mardanov A.V."/>
            <person name="Beletsky A.V."/>
            <person name="Kadnikov V.V."/>
            <person name="Slobodkin A.I."/>
            <person name="Ravin N.V."/>
        </authorList>
    </citation>
    <scope>NUCLEOTIDE SEQUENCE [LARGE SCALE GENOMIC DNA]</scope>
    <source>
        <strain evidence="9 10">S95</strain>
    </source>
</reference>
<feature type="binding site" evidence="6">
    <location>
        <position position="163"/>
    </location>
    <ligand>
        <name>Zn(2+)</name>
        <dbReference type="ChEBI" id="CHEBI:29105"/>
    </ligand>
</feature>
<evidence type="ECO:0000256" key="2">
    <source>
        <dbReference type="ARBA" id="ARBA00022695"/>
    </source>
</evidence>
<keyword evidence="10" id="KW-1185">Reference proteome</keyword>
<gene>
    <name evidence="9" type="ORF">TDIS_1643</name>
</gene>
<dbReference type="GO" id="GO:0006012">
    <property type="term" value="P:galactose metabolic process"/>
    <property type="evidence" value="ECO:0007669"/>
    <property type="project" value="UniProtKB-UniRule"/>
</dbReference>
<evidence type="ECO:0000313" key="9">
    <source>
        <dbReference type="EMBL" id="OAQ20288.1"/>
    </source>
</evidence>
<feature type="active site" description="Tele-UMP-histidine intermediate" evidence="5">
    <location>
        <position position="165"/>
    </location>
</feature>
<dbReference type="Gene3D" id="3.30.428.10">
    <property type="entry name" value="HIT-like"/>
    <property type="match status" value="2"/>
</dbReference>
<evidence type="ECO:0000256" key="3">
    <source>
        <dbReference type="ARBA" id="ARBA00023277"/>
    </source>
</evidence>
<feature type="binding site" evidence="6">
    <location>
        <position position="112"/>
    </location>
    <ligand>
        <name>Zn(2+)</name>
        <dbReference type="ChEBI" id="CHEBI:29105"/>
    </ligand>
</feature>
<dbReference type="PANTHER" id="PTHR42763">
    <property type="entry name" value="ADP-GLUCOSE PHOSPHORYLASE"/>
    <property type="match status" value="1"/>
</dbReference>
<evidence type="ECO:0000256" key="5">
    <source>
        <dbReference type="PIRSR" id="PIRSR000808-1"/>
    </source>
</evidence>
<dbReference type="PIRSF" id="PIRSF000808">
    <property type="entry name" value="GalT"/>
    <property type="match status" value="1"/>
</dbReference>
<dbReference type="AlphaFoldDB" id="A0A179D3T5"/>
<evidence type="ECO:0000256" key="7">
    <source>
        <dbReference type="SAM" id="MobiDB-lite"/>
    </source>
</evidence>
<dbReference type="GO" id="GO:0008108">
    <property type="term" value="F:UDP-glucose:hexose-1-phosphate uridylyltransferase activity"/>
    <property type="evidence" value="ECO:0007669"/>
    <property type="project" value="UniProtKB-UniRule"/>
</dbReference>
<dbReference type="RefSeq" id="WP_068671177.1">
    <property type="nucleotide sequence ID" value="NZ_LWLG01000013.1"/>
</dbReference>
<keyword evidence="6" id="KW-0479">Metal-binding</keyword>
<dbReference type="InterPro" id="IPR001937">
    <property type="entry name" value="GalP_UDPtransf1"/>
</dbReference>
<dbReference type="SUPFAM" id="SSF54197">
    <property type="entry name" value="HIT-like"/>
    <property type="match status" value="2"/>
</dbReference>
<evidence type="ECO:0000313" key="10">
    <source>
        <dbReference type="Proteomes" id="UP000078390"/>
    </source>
</evidence>
<comment type="caution">
    <text evidence="9">The sequence shown here is derived from an EMBL/GenBank/DDBJ whole genome shotgun (WGS) entry which is preliminary data.</text>
</comment>
<sequence>MPEFRRDPVSGRWAIIAPERGKRPTDFLLPEENTKEGRCPLCPGSEDLTPPEVLALGRPEEAPPNSPGWKVRVVPNKYPALIPGEIEKETEGLYERFSGAGVHEVIVETPEHGKSLVRFSPNELALVFEAYRLRLEELARDGRWRYVLIFKNRGARAGASLSHDHSQLVALPLIPELVKIELERSRIYHERNGECLFCKLVKSEQNGPRRICENERFLAFMAYAPRQPLETWIMPKKHRSDFLDHFDENLEALCDIFLKVFGKLEAILPGLPYNFVLHTAPLGSAPLPYYHWHFEIIPCLTRVAGFEWGTGAYIVPLLPEEAAAFLRDISP</sequence>
<dbReference type="PANTHER" id="PTHR42763:SF1">
    <property type="entry name" value="UDP-GLUCOSE--HEXOSE-1-PHOSPHATE URIDYLYLTRANSFERASE"/>
    <property type="match status" value="1"/>
</dbReference>
<dbReference type="GO" id="GO:0008270">
    <property type="term" value="F:zinc ion binding"/>
    <property type="evidence" value="ECO:0007669"/>
    <property type="project" value="InterPro"/>
</dbReference>
<dbReference type="InterPro" id="IPR036265">
    <property type="entry name" value="HIT-like_sf"/>
</dbReference>
<dbReference type="EC" id="2.7.7.12" evidence="4"/>
<protein>
    <recommendedName>
        <fullName evidence="4">Galactose-1-phosphate uridylyltransferase</fullName>
        <ecNumber evidence="4">2.7.7.12</ecNumber>
    </recommendedName>
</protein>
<keyword evidence="1 9" id="KW-0808">Transferase</keyword>
<keyword evidence="3" id="KW-0119">Carbohydrate metabolism</keyword>
<dbReference type="NCBIfam" id="TIGR00209">
    <property type="entry name" value="galT_1"/>
    <property type="match status" value="1"/>
</dbReference>
<dbReference type="Proteomes" id="UP000078390">
    <property type="component" value="Unassembled WGS sequence"/>
</dbReference>
<dbReference type="EMBL" id="LWLG01000013">
    <property type="protein sequence ID" value="OAQ20288.1"/>
    <property type="molecule type" value="Genomic_DNA"/>
</dbReference>